<dbReference type="GO" id="GO:0009245">
    <property type="term" value="P:lipid A biosynthetic process"/>
    <property type="evidence" value="ECO:0007669"/>
    <property type="project" value="UniProtKB-UniRule"/>
</dbReference>
<evidence type="ECO:0000256" key="8">
    <source>
        <dbReference type="ARBA" id="ARBA00022741"/>
    </source>
</evidence>
<evidence type="ECO:0000256" key="6">
    <source>
        <dbReference type="ARBA" id="ARBA00022556"/>
    </source>
</evidence>
<dbReference type="STRING" id="608538.HTH_1465"/>
<dbReference type="EC" id="2.7.1.130" evidence="3 13"/>
<evidence type="ECO:0000313" key="15">
    <source>
        <dbReference type="Proteomes" id="UP000002574"/>
    </source>
</evidence>
<evidence type="ECO:0000256" key="5">
    <source>
        <dbReference type="ARBA" id="ARBA00022516"/>
    </source>
</evidence>
<dbReference type="Pfam" id="PF02606">
    <property type="entry name" value="LpxK"/>
    <property type="match status" value="1"/>
</dbReference>
<dbReference type="GO" id="GO:0009244">
    <property type="term" value="P:lipopolysaccharide core region biosynthetic process"/>
    <property type="evidence" value="ECO:0007669"/>
    <property type="project" value="TreeGrafter"/>
</dbReference>
<reference evidence="14 15" key="1">
    <citation type="journal article" date="2010" name="J. Bacteriol.">
        <title>Complete genome sequence of the thermophilic, obligately chemolithoautotrophic hydrogen-oxidizing bacterium Hydrogenobacter thermophilus TK-6.</title>
        <authorList>
            <person name="Arai H."/>
            <person name="Kanbe H."/>
            <person name="Ishii M."/>
            <person name="Igarashi Y."/>
        </authorList>
    </citation>
    <scope>NUCLEOTIDE SEQUENCE [LARGE SCALE GENOMIC DNA]</scope>
    <source>
        <strain evidence="15">DSM 6534 / IAM 12695 / TK-6 [Tokyo]</strain>
    </source>
</reference>
<dbReference type="GO" id="GO:0005524">
    <property type="term" value="F:ATP binding"/>
    <property type="evidence" value="ECO:0007669"/>
    <property type="project" value="UniProtKB-UniRule"/>
</dbReference>
<dbReference type="RefSeq" id="WP_012964095.1">
    <property type="nucleotide sequence ID" value="NC_013799.1"/>
</dbReference>
<dbReference type="EMBL" id="AP011112">
    <property type="protein sequence ID" value="BAI69915.1"/>
    <property type="molecule type" value="Genomic_DNA"/>
</dbReference>
<keyword evidence="15" id="KW-1185">Reference proteome</keyword>
<comment type="similarity">
    <text evidence="13">Belongs to the LpxK family.</text>
</comment>
<evidence type="ECO:0000256" key="11">
    <source>
        <dbReference type="ARBA" id="ARBA00023098"/>
    </source>
</evidence>
<dbReference type="UniPathway" id="UPA00359">
    <property type="reaction ID" value="UER00482"/>
</dbReference>
<evidence type="ECO:0000256" key="13">
    <source>
        <dbReference type="HAMAP-Rule" id="MF_00409"/>
    </source>
</evidence>
<proteinExistence type="inferred from homology"/>
<sequence length="325" mass="37087">MGVSLLDLTNPYSWAVSLRNLLYDWGVFRVCKLGVPVISVGNLSVGGSGKSSLVRYLAQHLADKFHVCILSRGYKRKSKGTKIVSYRGDLMVSWKEAGDEPFMLAKVLKGVSLVVDEDRCRGGAFAVKELGAEVIILDDGFQHRRLYRDLDILLLKEVDLKDHLLPFGRLREPISSIYRADALVLSYQDIKEWDVKLPKPTFRLWRKDWRILDSQGRVLNDCRGLEFIAFSGLGDNEQFFKTLERLGIKVVKKLSFRDHYHYKDMKLSEDHLYITTLKDLVKLPPNKNIYYLDFSIEVPGLMELVESVIIREQRAGSSAGRATDS</sequence>
<protein>
    <recommendedName>
        <fullName evidence="4 13">Tetraacyldisaccharide 4'-kinase</fullName>
        <ecNumber evidence="3 13">2.7.1.130</ecNumber>
    </recommendedName>
    <alternativeName>
        <fullName evidence="12 13">Lipid A 4'-kinase</fullName>
    </alternativeName>
</protein>
<comment type="catalytic activity">
    <reaction evidence="13">
        <text>a lipid A disaccharide + ATP = a lipid IVA + ADP + H(+)</text>
        <dbReference type="Rhea" id="RHEA:67840"/>
        <dbReference type="ChEBI" id="CHEBI:15378"/>
        <dbReference type="ChEBI" id="CHEBI:30616"/>
        <dbReference type="ChEBI" id="CHEBI:176343"/>
        <dbReference type="ChEBI" id="CHEBI:176425"/>
        <dbReference type="ChEBI" id="CHEBI:456216"/>
        <dbReference type="EC" id="2.7.1.130"/>
    </reaction>
</comment>
<evidence type="ECO:0000256" key="7">
    <source>
        <dbReference type="ARBA" id="ARBA00022679"/>
    </source>
</evidence>
<evidence type="ECO:0000256" key="1">
    <source>
        <dbReference type="ARBA" id="ARBA00002274"/>
    </source>
</evidence>
<evidence type="ECO:0000256" key="10">
    <source>
        <dbReference type="ARBA" id="ARBA00022840"/>
    </source>
</evidence>
<dbReference type="GO" id="GO:0009029">
    <property type="term" value="F:lipid-A 4'-kinase activity"/>
    <property type="evidence" value="ECO:0007669"/>
    <property type="project" value="UniProtKB-UniRule"/>
</dbReference>
<keyword evidence="7 13" id="KW-0808">Transferase</keyword>
<dbReference type="InterPro" id="IPR027417">
    <property type="entry name" value="P-loop_NTPase"/>
</dbReference>
<dbReference type="KEGG" id="hth:HTH_1465"/>
<keyword evidence="8 13" id="KW-0547">Nucleotide-binding</keyword>
<evidence type="ECO:0000256" key="4">
    <source>
        <dbReference type="ARBA" id="ARBA00016436"/>
    </source>
</evidence>
<dbReference type="eggNOG" id="COG1663">
    <property type="taxonomic scope" value="Bacteria"/>
</dbReference>
<dbReference type="GO" id="GO:0005886">
    <property type="term" value="C:plasma membrane"/>
    <property type="evidence" value="ECO:0007669"/>
    <property type="project" value="TreeGrafter"/>
</dbReference>
<dbReference type="NCBIfam" id="TIGR00682">
    <property type="entry name" value="lpxK"/>
    <property type="match status" value="1"/>
</dbReference>
<dbReference type="PANTHER" id="PTHR42724:SF1">
    <property type="entry name" value="TETRAACYLDISACCHARIDE 4'-KINASE, MITOCHONDRIAL-RELATED"/>
    <property type="match status" value="1"/>
</dbReference>
<dbReference type="Proteomes" id="UP000002574">
    <property type="component" value="Chromosome"/>
</dbReference>
<name>D3DJB3_HYDTT</name>
<evidence type="ECO:0000256" key="3">
    <source>
        <dbReference type="ARBA" id="ARBA00012071"/>
    </source>
</evidence>
<comment type="caution">
    <text evidence="13">Lacks conserved residue(s) required for the propagation of feature annotation.</text>
</comment>
<evidence type="ECO:0000256" key="2">
    <source>
        <dbReference type="ARBA" id="ARBA00004870"/>
    </source>
</evidence>
<evidence type="ECO:0000256" key="12">
    <source>
        <dbReference type="ARBA" id="ARBA00029757"/>
    </source>
</evidence>
<keyword evidence="10 13" id="KW-0067">ATP-binding</keyword>
<evidence type="ECO:0000256" key="9">
    <source>
        <dbReference type="ARBA" id="ARBA00022777"/>
    </source>
</evidence>
<keyword evidence="6 13" id="KW-0441">Lipid A biosynthesis</keyword>
<accession>D3DJB3</accession>
<comment type="function">
    <text evidence="1 13">Transfers the gamma-phosphate of ATP to the 4'-position of a tetraacyldisaccharide 1-phosphate intermediate (termed DS-1-P) to form tetraacyldisaccharide 1,4'-bis-phosphate (lipid IVA).</text>
</comment>
<dbReference type="AlphaFoldDB" id="D3DJB3"/>
<dbReference type="PANTHER" id="PTHR42724">
    <property type="entry name" value="TETRAACYLDISACCHARIDE 4'-KINASE"/>
    <property type="match status" value="1"/>
</dbReference>
<dbReference type="SUPFAM" id="SSF52540">
    <property type="entry name" value="P-loop containing nucleoside triphosphate hydrolases"/>
    <property type="match status" value="1"/>
</dbReference>
<organism evidence="14 15">
    <name type="scientific">Hydrogenobacter thermophilus (strain DSM 6534 / IAM 12695 / TK-6)</name>
    <dbReference type="NCBI Taxonomy" id="608538"/>
    <lineage>
        <taxon>Bacteria</taxon>
        <taxon>Pseudomonadati</taxon>
        <taxon>Aquificota</taxon>
        <taxon>Aquificia</taxon>
        <taxon>Aquificales</taxon>
        <taxon>Aquificaceae</taxon>
        <taxon>Hydrogenobacter</taxon>
    </lineage>
</organism>
<keyword evidence="5 13" id="KW-0444">Lipid biosynthesis</keyword>
<gene>
    <name evidence="13 14" type="primary">lpxK</name>
    <name evidence="14" type="ordered locus">HTH_1465</name>
</gene>
<evidence type="ECO:0000313" key="14">
    <source>
        <dbReference type="EMBL" id="BAI69915.1"/>
    </source>
</evidence>
<keyword evidence="11 13" id="KW-0443">Lipid metabolism</keyword>
<dbReference type="HAMAP" id="MF_00409">
    <property type="entry name" value="LpxK"/>
    <property type="match status" value="1"/>
</dbReference>
<dbReference type="InterPro" id="IPR003758">
    <property type="entry name" value="LpxK"/>
</dbReference>
<dbReference type="OrthoDB" id="9789797at2"/>
<comment type="pathway">
    <text evidence="2 13">Glycolipid biosynthesis; lipid IV(A) biosynthesis; lipid IV(A) from (3R)-3-hydroxytetradecanoyl-[acyl-carrier-protein] and UDP-N-acetyl-alpha-D-glucosamine: step 6/6.</text>
</comment>
<keyword evidence="9 13" id="KW-0418">Kinase</keyword>